<proteinExistence type="predicted"/>
<organism evidence="1">
    <name type="scientific">marine metagenome</name>
    <dbReference type="NCBI Taxonomy" id="408172"/>
    <lineage>
        <taxon>unclassified sequences</taxon>
        <taxon>metagenomes</taxon>
        <taxon>ecological metagenomes</taxon>
    </lineage>
</organism>
<name>A0A383BCU9_9ZZZZ</name>
<sequence length="86" mass="10224">MLQDISIYITWEFERIGSRVPSENFYEPKSIVLRIVFYDFVDAQDPSTCRAIRKTHRAHYDDNIKIVDISLRDIDWMTGNPLNEPF</sequence>
<dbReference type="EMBL" id="UINC01199326">
    <property type="protein sequence ID" value="SVE17694.1"/>
    <property type="molecule type" value="Genomic_DNA"/>
</dbReference>
<accession>A0A383BCU9</accession>
<feature type="non-terminal residue" evidence="1">
    <location>
        <position position="86"/>
    </location>
</feature>
<protein>
    <submittedName>
        <fullName evidence="1">Uncharacterized protein</fullName>
    </submittedName>
</protein>
<gene>
    <name evidence="1" type="ORF">METZ01_LOCUS470548</name>
</gene>
<reference evidence="1" key="1">
    <citation type="submission" date="2018-05" db="EMBL/GenBank/DDBJ databases">
        <authorList>
            <person name="Lanie J.A."/>
            <person name="Ng W.-L."/>
            <person name="Kazmierczak K.M."/>
            <person name="Andrzejewski T.M."/>
            <person name="Davidsen T.M."/>
            <person name="Wayne K.J."/>
            <person name="Tettelin H."/>
            <person name="Glass J.I."/>
            <person name="Rusch D."/>
            <person name="Podicherti R."/>
            <person name="Tsui H.-C.T."/>
            <person name="Winkler M.E."/>
        </authorList>
    </citation>
    <scope>NUCLEOTIDE SEQUENCE</scope>
</reference>
<dbReference type="AlphaFoldDB" id="A0A383BCU9"/>
<evidence type="ECO:0000313" key="1">
    <source>
        <dbReference type="EMBL" id="SVE17694.1"/>
    </source>
</evidence>